<dbReference type="InterPro" id="IPR005119">
    <property type="entry name" value="LysR_subst-bd"/>
</dbReference>
<dbReference type="InterPro" id="IPR036388">
    <property type="entry name" value="WH-like_DNA-bd_sf"/>
</dbReference>
<comment type="similarity">
    <text evidence="1">Belongs to the LysR transcriptional regulatory family.</text>
</comment>
<dbReference type="GO" id="GO:0010628">
    <property type="term" value="P:positive regulation of gene expression"/>
    <property type="evidence" value="ECO:0007669"/>
    <property type="project" value="TreeGrafter"/>
</dbReference>
<keyword evidence="2" id="KW-0805">Transcription regulation</keyword>
<dbReference type="GO" id="GO:0043565">
    <property type="term" value="F:sequence-specific DNA binding"/>
    <property type="evidence" value="ECO:0007669"/>
    <property type="project" value="TreeGrafter"/>
</dbReference>
<dbReference type="KEGG" id="nch:A0U93_06620"/>
<keyword evidence="6" id="KW-1185">Reference proteome</keyword>
<evidence type="ECO:0000256" key="2">
    <source>
        <dbReference type="ARBA" id="ARBA00023015"/>
    </source>
</evidence>
<proteinExistence type="inferred from homology"/>
<dbReference type="Gene3D" id="1.10.10.10">
    <property type="entry name" value="Winged helix-like DNA-binding domain superfamily/Winged helix DNA-binding domain"/>
    <property type="match status" value="1"/>
</dbReference>
<protein>
    <submittedName>
        <fullName evidence="5">LysR family transcriptional regulator</fullName>
    </submittedName>
</protein>
<dbReference type="Gene3D" id="3.40.190.290">
    <property type="match status" value="1"/>
</dbReference>
<keyword evidence="4" id="KW-0804">Transcription</keyword>
<dbReference type="PRINTS" id="PR00039">
    <property type="entry name" value="HTHLYSR"/>
</dbReference>
<dbReference type="GO" id="GO:0003700">
    <property type="term" value="F:DNA-binding transcription factor activity"/>
    <property type="evidence" value="ECO:0007669"/>
    <property type="project" value="InterPro"/>
</dbReference>
<dbReference type="AlphaFoldDB" id="A0A1U9KPC3"/>
<dbReference type="InterPro" id="IPR000847">
    <property type="entry name" value="LysR_HTH_N"/>
</dbReference>
<dbReference type="Pfam" id="PF03466">
    <property type="entry name" value="LysR_substrate"/>
    <property type="match status" value="1"/>
</dbReference>
<dbReference type="SUPFAM" id="SSF46785">
    <property type="entry name" value="Winged helix' DNA-binding domain"/>
    <property type="match status" value="1"/>
</dbReference>
<dbReference type="InterPro" id="IPR036390">
    <property type="entry name" value="WH_DNA-bd_sf"/>
</dbReference>
<dbReference type="STRING" id="320497.A0U93_06620"/>
<evidence type="ECO:0000256" key="4">
    <source>
        <dbReference type="ARBA" id="ARBA00023163"/>
    </source>
</evidence>
<dbReference type="PANTHER" id="PTHR30427:SF1">
    <property type="entry name" value="TRANSCRIPTIONAL ACTIVATOR PROTEIN LYSR"/>
    <property type="match status" value="1"/>
</dbReference>
<dbReference type="EMBL" id="CP014691">
    <property type="protein sequence ID" value="AQS87658.1"/>
    <property type="molecule type" value="Genomic_DNA"/>
</dbReference>
<dbReference type="SUPFAM" id="SSF53850">
    <property type="entry name" value="Periplasmic binding protein-like II"/>
    <property type="match status" value="1"/>
</dbReference>
<dbReference type="PROSITE" id="PS50931">
    <property type="entry name" value="HTH_LYSR"/>
    <property type="match status" value="1"/>
</dbReference>
<dbReference type="RefSeq" id="WP_077806651.1">
    <property type="nucleotide sequence ID" value="NZ_BJXS01000002.1"/>
</dbReference>
<dbReference type="OrthoDB" id="9806538at2"/>
<organism evidence="5 6">
    <name type="scientific">Neoasaia chiangmaiensis</name>
    <dbReference type="NCBI Taxonomy" id="320497"/>
    <lineage>
        <taxon>Bacteria</taxon>
        <taxon>Pseudomonadati</taxon>
        <taxon>Pseudomonadota</taxon>
        <taxon>Alphaproteobacteria</taxon>
        <taxon>Acetobacterales</taxon>
        <taxon>Acetobacteraceae</taxon>
        <taxon>Neoasaia</taxon>
    </lineage>
</organism>
<dbReference type="PANTHER" id="PTHR30427">
    <property type="entry name" value="TRANSCRIPTIONAL ACTIVATOR PROTEIN LYSR"/>
    <property type="match status" value="1"/>
</dbReference>
<reference evidence="5 6" key="1">
    <citation type="submission" date="2016-03" db="EMBL/GenBank/DDBJ databases">
        <title>Acetic acid bacteria sequencing.</title>
        <authorList>
            <person name="Brandt J."/>
            <person name="Jakob F."/>
            <person name="Vogel R.F."/>
        </authorList>
    </citation>
    <scope>NUCLEOTIDE SEQUENCE [LARGE SCALE GENOMIC DNA]</scope>
    <source>
        <strain evidence="5 6">NBRC 101099</strain>
    </source>
</reference>
<name>A0A1U9KPC3_9PROT</name>
<evidence type="ECO:0000313" key="6">
    <source>
        <dbReference type="Proteomes" id="UP000188604"/>
    </source>
</evidence>
<keyword evidence="3" id="KW-0238">DNA-binding</keyword>
<accession>A0A1U9KPC3</accession>
<gene>
    <name evidence="5" type="ORF">A0U93_06620</name>
</gene>
<evidence type="ECO:0000256" key="1">
    <source>
        <dbReference type="ARBA" id="ARBA00009437"/>
    </source>
</evidence>
<dbReference type="Pfam" id="PF00126">
    <property type="entry name" value="HTH_1"/>
    <property type="match status" value="1"/>
</dbReference>
<evidence type="ECO:0000256" key="3">
    <source>
        <dbReference type="ARBA" id="ARBA00023125"/>
    </source>
</evidence>
<dbReference type="Proteomes" id="UP000188604">
    <property type="component" value="Chromosome"/>
</dbReference>
<evidence type="ECO:0000313" key="5">
    <source>
        <dbReference type="EMBL" id="AQS87658.1"/>
    </source>
</evidence>
<sequence>MRLRHIEVFYSIMATGSLRKAAEVLNVSQPAASKVLRHAEQSLGFALFERAGGRLVPTREAEIIIPRVNYIFEQMSSLKRLTDNLRLGRGGHELHIGCVPSLGLSIVPRVIQRYRESVPGNFLTVDAMHGADIVSRLQKHDLDFGIVFGEHRTSGLQSQKIADVPLVLLDATLTKGPVRIEDIDPERWIGLSDNDPTAWAVGSVWRRLGHEVAPAIRVRTHYMAAELTKLGIGSTIVDAFTALHDPELPTPLMLDPPMSVECSVLFREDYAIGKIAQHLLTILREEFATMLTRLDALGRNEDSGHAPVSPL</sequence>